<proteinExistence type="predicted"/>
<dbReference type="GO" id="GO:0031514">
    <property type="term" value="C:motile cilium"/>
    <property type="evidence" value="ECO:0007669"/>
    <property type="project" value="TreeGrafter"/>
</dbReference>
<dbReference type="PANTHER" id="PTHR21074">
    <property type="entry name" value="IQ AND UBIQUITIN-LIKE DOMAIN-CONTAINING PROTEIN"/>
    <property type="match status" value="1"/>
</dbReference>
<comment type="caution">
    <text evidence="2">The sequence shown here is derived from an EMBL/GenBank/DDBJ whole genome shotgun (WGS) entry which is preliminary data.</text>
</comment>
<evidence type="ECO:0000259" key="1">
    <source>
        <dbReference type="Pfam" id="PF25805"/>
    </source>
</evidence>
<dbReference type="GO" id="GO:0060271">
    <property type="term" value="P:cilium assembly"/>
    <property type="evidence" value="ECO:0007669"/>
    <property type="project" value="TreeGrafter"/>
</dbReference>
<accession>A0AAW2FTQ1</accession>
<feature type="domain" description="IQ motif and ubiquitin-like" evidence="1">
    <location>
        <begin position="165"/>
        <end position="278"/>
    </location>
</feature>
<name>A0AAW2FTQ1_9HYME</name>
<dbReference type="InterPro" id="IPR057887">
    <property type="entry name" value="IQUB_helical"/>
</dbReference>
<sequence>MQFLPDIRDRIITPGVSSSEILASIREAKSPPDQKNEILDSVVKIQKYYRAYRGRVAARSNALQVAAVTQDNEANVIEHAERSAALSAYSGRDFVILNRSPPRTRSDFESLYNLLDRWRILETDRTNLVLLQSSRVVARGLILSKEVELLRAIDSMKTAVRVKYREQKRHRFLDELARPIAWQNSRGRPVLVDTLRVQRARQYRNVYASLSNESLPTAERLNLLRNLKEIADTHTCSHSREIVYLVDQELDLLTCRVNTSRLNWLRNRLKLSFLRLARDALQGDIEENADLFDWSNAITRLCKTCGRLLPLQKFPREQRLRSSSCVYCTSIQARKGPRLVYEPYERILWEIRRFEARMGCYGSLAFVIGVKVVCHLVNRIWHGKSGISECDDLDELRLTRFRREHEWAPWNSLLLTKIEVAIHHKVDDLESFYASSLLQKFYTKNLQAKMHFESFSQARRNIVTPTSSTEGQ</sequence>
<dbReference type="EMBL" id="JADYXP020000009">
    <property type="protein sequence ID" value="KAL0117267.1"/>
    <property type="molecule type" value="Genomic_DNA"/>
</dbReference>
<evidence type="ECO:0000313" key="2">
    <source>
        <dbReference type="EMBL" id="KAL0117267.1"/>
    </source>
</evidence>
<reference evidence="2 3" key="1">
    <citation type="submission" date="2023-03" db="EMBL/GenBank/DDBJ databases">
        <title>High recombination rates correlate with genetic variation in Cardiocondyla obscurior ants.</title>
        <authorList>
            <person name="Errbii M."/>
        </authorList>
    </citation>
    <scope>NUCLEOTIDE SEQUENCE [LARGE SCALE GENOMIC DNA]</scope>
    <source>
        <strain evidence="2">Alpha-2009</strain>
        <tissue evidence="2">Whole body</tissue>
    </source>
</reference>
<dbReference type="GO" id="GO:0001669">
    <property type="term" value="C:acrosomal vesicle"/>
    <property type="evidence" value="ECO:0007669"/>
    <property type="project" value="TreeGrafter"/>
</dbReference>
<protein>
    <recommendedName>
        <fullName evidence="1">IQ motif and ubiquitin-like domain-containing protein</fullName>
    </recommendedName>
</protein>
<gene>
    <name evidence="2" type="ORF">PUN28_010248</name>
</gene>
<dbReference type="AlphaFoldDB" id="A0AAW2FTQ1"/>
<dbReference type="Pfam" id="PF25805">
    <property type="entry name" value="IQUB"/>
    <property type="match status" value="1"/>
</dbReference>
<dbReference type="Proteomes" id="UP001430953">
    <property type="component" value="Unassembled WGS sequence"/>
</dbReference>
<keyword evidence="3" id="KW-1185">Reference proteome</keyword>
<organism evidence="2 3">
    <name type="scientific">Cardiocondyla obscurior</name>
    <dbReference type="NCBI Taxonomy" id="286306"/>
    <lineage>
        <taxon>Eukaryota</taxon>
        <taxon>Metazoa</taxon>
        <taxon>Ecdysozoa</taxon>
        <taxon>Arthropoda</taxon>
        <taxon>Hexapoda</taxon>
        <taxon>Insecta</taxon>
        <taxon>Pterygota</taxon>
        <taxon>Neoptera</taxon>
        <taxon>Endopterygota</taxon>
        <taxon>Hymenoptera</taxon>
        <taxon>Apocrita</taxon>
        <taxon>Aculeata</taxon>
        <taxon>Formicoidea</taxon>
        <taxon>Formicidae</taxon>
        <taxon>Myrmicinae</taxon>
        <taxon>Cardiocondyla</taxon>
    </lineage>
</organism>
<dbReference type="PANTHER" id="PTHR21074:SF0">
    <property type="entry name" value="IQ AND UBIQUITIN-LIKE DOMAIN-CONTAINING PROTEIN"/>
    <property type="match status" value="1"/>
</dbReference>
<evidence type="ECO:0000313" key="3">
    <source>
        <dbReference type="Proteomes" id="UP001430953"/>
    </source>
</evidence>
<dbReference type="GO" id="GO:0030317">
    <property type="term" value="P:flagellated sperm motility"/>
    <property type="evidence" value="ECO:0007669"/>
    <property type="project" value="TreeGrafter"/>
</dbReference>
<dbReference type="InterPro" id="IPR037695">
    <property type="entry name" value="IQUB"/>
</dbReference>